<feature type="domain" description="DUF8211" evidence="1">
    <location>
        <begin position="223"/>
        <end position="362"/>
    </location>
</feature>
<comment type="caution">
    <text evidence="2">The sequence shown here is derived from an EMBL/GenBank/DDBJ whole genome shotgun (WGS) entry which is preliminary data.</text>
</comment>
<evidence type="ECO:0000259" key="1">
    <source>
        <dbReference type="Pfam" id="PF26638"/>
    </source>
</evidence>
<dbReference type="VEuPathDB" id="FungiDB:FUN_001053"/>
<name>A0A2N0RQD5_9GLOM</name>
<accession>A0A2N0RQD5</accession>
<evidence type="ECO:0000313" key="2">
    <source>
        <dbReference type="EMBL" id="PKC65503.1"/>
    </source>
</evidence>
<dbReference type="VEuPathDB" id="FungiDB:RhiirFUN_004001"/>
<reference evidence="2 3" key="1">
    <citation type="submission" date="2017-10" db="EMBL/GenBank/DDBJ databases">
        <title>Extensive intraspecific genome diversity in a model arbuscular mycorrhizal fungus.</title>
        <authorList>
            <person name="Chen E.C.H."/>
            <person name="Morin E."/>
            <person name="Baudet D."/>
            <person name="Noel J."/>
            <person name="Ndikumana S."/>
            <person name="Charron P."/>
            <person name="St-Onge C."/>
            <person name="Giorgi J."/>
            <person name="Grigoriev I.V."/>
            <person name="Roux C."/>
            <person name="Martin F.M."/>
            <person name="Corradi N."/>
        </authorList>
    </citation>
    <scope>NUCLEOTIDE SEQUENCE [LARGE SCALE GENOMIC DNA]</scope>
    <source>
        <strain evidence="2 3">A1</strain>
    </source>
</reference>
<dbReference type="Proteomes" id="UP000232688">
    <property type="component" value="Unassembled WGS sequence"/>
</dbReference>
<dbReference type="AlphaFoldDB" id="A0A2N0RQD5"/>
<reference evidence="2 3" key="2">
    <citation type="submission" date="2017-10" db="EMBL/GenBank/DDBJ databases">
        <title>Genome analyses suggest a sexual origin of heterokaryosis in a supposedly ancient asexual fungus.</title>
        <authorList>
            <person name="Corradi N."/>
            <person name="Sedzielewska K."/>
            <person name="Noel J."/>
            <person name="Charron P."/>
            <person name="Farinelli L."/>
            <person name="Marton T."/>
            <person name="Kruger M."/>
            <person name="Pelin A."/>
            <person name="Brachmann A."/>
            <person name="Corradi N."/>
        </authorList>
    </citation>
    <scope>NUCLEOTIDE SEQUENCE [LARGE SCALE GENOMIC DNA]</scope>
    <source>
        <strain evidence="2 3">A1</strain>
    </source>
</reference>
<dbReference type="Pfam" id="PF26638">
    <property type="entry name" value="DUF8211"/>
    <property type="match status" value="1"/>
</dbReference>
<proteinExistence type="predicted"/>
<protein>
    <recommendedName>
        <fullName evidence="1">DUF8211 domain-containing protein</fullName>
    </recommendedName>
</protein>
<dbReference type="EMBL" id="LLXH01000535">
    <property type="protein sequence ID" value="PKC65503.1"/>
    <property type="molecule type" value="Genomic_DNA"/>
</dbReference>
<dbReference type="VEuPathDB" id="FungiDB:RhiirA1_395236"/>
<dbReference type="InterPro" id="IPR058524">
    <property type="entry name" value="DUF8211"/>
</dbReference>
<sequence>MVFSSKKTSVLGKFSFDVSFQKFHVTRPNRAGCNKIYEIRRSKSFFFELADHPSNTNDIHLKIHTNDYHMNKTPIKYNSTCSIPNLKFQLSKMLEHFFSHQSVIPRTVQKKYFNFIRSKLLDRYYLIKSRGEKQNFRNTYTKTFFNFSYKRYRFYFGIFTPCLHSITHELAPEHGTLCSVPAPYIMSFKRRGCILHQKFIKLFQYRYGTDYPAEPPINSKAIHATVLHNRWINKKEKHIYSQRLGISYKNQYVLTSFNAYTRPERRIYQKQLFDFRTHHVTESKTHQRQKLRFERACRAIFHRRGNRVDTRAPAQNLQEQLRRSRIHHFLFLPSQHIYKPIQHVKYHRNFRIIDHLHYNFPIPSRAYRRTKKKKHRPKKNINLQHDTLTQHIPQESPEEIMITHDLPATTIQPILSDDKNTWHDKLGFLVPNHLLPYVTEEPLYVSKTQEKIKGRTHEPGSQPWFKAVKDRKILAERLAEREEANRAYSLRAHLWGTTTHNLEFRDSMVSDLTHFQNHFHTEISKLTNRRHLYQENLDKGKAVSKNTKRLELLEQDFAKFQIDYHSIIDTRQIHYRIKGHTSDDTKELEFRPHKRSDNMSLDNIRHTGSIKKPRSDLLITDDVNVSILQDL</sequence>
<organism evidence="2 3">
    <name type="scientific">Rhizophagus irregularis</name>
    <dbReference type="NCBI Taxonomy" id="588596"/>
    <lineage>
        <taxon>Eukaryota</taxon>
        <taxon>Fungi</taxon>
        <taxon>Fungi incertae sedis</taxon>
        <taxon>Mucoromycota</taxon>
        <taxon>Glomeromycotina</taxon>
        <taxon>Glomeromycetes</taxon>
        <taxon>Glomerales</taxon>
        <taxon>Glomeraceae</taxon>
        <taxon>Rhizophagus</taxon>
    </lineage>
</organism>
<evidence type="ECO:0000313" key="3">
    <source>
        <dbReference type="Proteomes" id="UP000232688"/>
    </source>
</evidence>
<gene>
    <name evidence="2" type="ORF">RhiirA1_395236</name>
</gene>